<dbReference type="PANTHER" id="PTHR42859">
    <property type="entry name" value="OXIDOREDUCTASE"/>
    <property type="match status" value="1"/>
</dbReference>
<dbReference type="PROSITE" id="PS51379">
    <property type="entry name" value="4FE4S_FER_2"/>
    <property type="match status" value="3"/>
</dbReference>
<feature type="domain" description="4Fe-4S ferredoxin-type" evidence="7">
    <location>
        <begin position="82"/>
        <end position="112"/>
    </location>
</feature>
<dbReference type="Pfam" id="PF13247">
    <property type="entry name" value="Fer4_11"/>
    <property type="match status" value="1"/>
</dbReference>
<dbReference type="Pfam" id="PF00037">
    <property type="entry name" value="Fer4"/>
    <property type="match status" value="1"/>
</dbReference>
<keyword evidence="1" id="KW-0813">Transport</keyword>
<name>O58640_PYRHO</name>
<keyword evidence="9" id="KW-1185">Reference proteome</keyword>
<evidence type="ECO:0000259" key="7">
    <source>
        <dbReference type="PROSITE" id="PS51379"/>
    </source>
</evidence>
<keyword evidence="6" id="KW-0411">Iron-sulfur</keyword>
<keyword evidence="2" id="KW-0004">4Fe-4S</keyword>
<dbReference type="GO" id="GO:0016491">
    <property type="term" value="F:oxidoreductase activity"/>
    <property type="evidence" value="ECO:0007669"/>
    <property type="project" value="UniProtKB-ARBA"/>
</dbReference>
<dbReference type="PANTHER" id="PTHR42859:SF10">
    <property type="entry name" value="DIMETHYLSULFOXIDE REDUCTASE CHAIN B"/>
    <property type="match status" value="1"/>
</dbReference>
<dbReference type="Gene3D" id="3.30.70.20">
    <property type="match status" value="2"/>
</dbReference>
<feature type="domain" description="4Fe-4S ferredoxin-type" evidence="7">
    <location>
        <begin position="118"/>
        <end position="142"/>
    </location>
</feature>
<keyword evidence="3" id="KW-0479">Metal-binding</keyword>
<sequence>MKKIQYIMVKTMPYLIVHEDKCIGCHTCEMVCSLSHEGIVNPDLSRIHVIGYKGEKFPIMCLQCEDAPCELVCPMEAIHMEGNIRIVDDDKCIRCKMCTLVCPIGGVLYDYINNKMIRCDLCGGDPQCVKYCPMNAIELVPDDAVPEARKRGVRILYGEAD</sequence>
<evidence type="ECO:0000256" key="4">
    <source>
        <dbReference type="ARBA" id="ARBA00022982"/>
    </source>
</evidence>
<dbReference type="CDD" id="cd10550">
    <property type="entry name" value="DMSOR_beta_like"/>
    <property type="match status" value="1"/>
</dbReference>
<keyword evidence="5" id="KW-0408">Iron</keyword>
<dbReference type="Proteomes" id="UP000000752">
    <property type="component" value="Chromosome"/>
</dbReference>
<dbReference type="KEGG" id="pho:PH0893"/>
<dbReference type="STRING" id="70601.gene:9377844"/>
<evidence type="ECO:0000256" key="1">
    <source>
        <dbReference type="ARBA" id="ARBA00022448"/>
    </source>
</evidence>
<dbReference type="eggNOG" id="arCOG01502">
    <property type="taxonomic scope" value="Archaea"/>
</dbReference>
<accession>O58640</accession>
<dbReference type="PIR" id="E71078">
    <property type="entry name" value="E71078"/>
</dbReference>
<dbReference type="SUPFAM" id="SSF54862">
    <property type="entry name" value="4Fe-4S ferredoxins"/>
    <property type="match status" value="1"/>
</dbReference>
<evidence type="ECO:0000256" key="5">
    <source>
        <dbReference type="ARBA" id="ARBA00023004"/>
    </source>
</evidence>
<evidence type="ECO:0000256" key="3">
    <source>
        <dbReference type="ARBA" id="ARBA00022723"/>
    </source>
</evidence>
<evidence type="ECO:0000313" key="8">
    <source>
        <dbReference type="EMBL" id="BAA29987.1"/>
    </source>
</evidence>
<dbReference type="EMBL" id="BA000001">
    <property type="protein sequence ID" value="BAA29987.1"/>
    <property type="molecule type" value="Genomic_DNA"/>
</dbReference>
<reference evidence="8 9" key="1">
    <citation type="journal article" date="1998" name="DNA Res.">
        <title>Complete sequence and gene organization of the genome of a hyper-thermophilic archaebacterium, Pyrococcus horikoshii OT3.</title>
        <authorList>
            <person name="Kawarabayasi Y."/>
            <person name="Sawada M."/>
            <person name="Horikawa H."/>
            <person name="Haikawa Y."/>
            <person name="Hino Y."/>
            <person name="Yamamoto S."/>
            <person name="Sekine M."/>
            <person name="Baba S."/>
            <person name="Kosugi H."/>
            <person name="Hosoyama A."/>
            <person name="Nagai Y."/>
            <person name="Sakai M."/>
            <person name="Ogura K."/>
            <person name="Otuka R."/>
            <person name="Nakazawa H."/>
            <person name="Takamiya M."/>
            <person name="Ohfuku Y."/>
            <person name="Funahashi T."/>
            <person name="Tanaka T."/>
            <person name="Kudoh Y."/>
            <person name="Yamazaki J."/>
            <person name="Kushida N."/>
            <person name="Oguchi A."/>
            <person name="Aoki K."/>
            <person name="Nakamura Y."/>
            <person name="Robb T.F."/>
            <person name="Horikoshi K."/>
            <person name="Masuchi Y."/>
            <person name="Shizuya H."/>
            <person name="Kikuchi H."/>
        </authorList>
    </citation>
    <scope>NUCLEOTIDE SEQUENCE [LARGE SCALE GENOMIC DNA]</scope>
    <source>
        <strain evidence="9">ATCC 700860 / DSM 12428 / JCM 9974 / NBRC 100139 / OT-3</strain>
    </source>
</reference>
<dbReference type="EnsemblBacteria" id="BAA29987">
    <property type="protein sequence ID" value="BAA29987"/>
    <property type="gene ID" value="BAA29987"/>
</dbReference>
<dbReference type="GO" id="GO:0046872">
    <property type="term" value="F:metal ion binding"/>
    <property type="evidence" value="ECO:0007669"/>
    <property type="project" value="UniProtKB-KW"/>
</dbReference>
<evidence type="ECO:0000313" key="9">
    <source>
        <dbReference type="Proteomes" id="UP000000752"/>
    </source>
</evidence>
<keyword evidence="4" id="KW-0249">Electron transport</keyword>
<dbReference type="InterPro" id="IPR017900">
    <property type="entry name" value="4Fe4S_Fe_S_CS"/>
</dbReference>
<protein>
    <recommendedName>
        <fullName evidence="7">4Fe-4S ferredoxin-type domain-containing protein</fullName>
    </recommendedName>
</protein>
<evidence type="ECO:0000256" key="6">
    <source>
        <dbReference type="ARBA" id="ARBA00023014"/>
    </source>
</evidence>
<gene>
    <name evidence="8" type="ordered locus">PH0893</name>
</gene>
<proteinExistence type="predicted"/>
<dbReference type="GO" id="GO:0051539">
    <property type="term" value="F:4 iron, 4 sulfur cluster binding"/>
    <property type="evidence" value="ECO:0007669"/>
    <property type="project" value="UniProtKB-KW"/>
</dbReference>
<dbReference type="InterPro" id="IPR050294">
    <property type="entry name" value="RnfB_subfamily"/>
</dbReference>
<dbReference type="InterPro" id="IPR017896">
    <property type="entry name" value="4Fe4S_Fe-S-bd"/>
</dbReference>
<evidence type="ECO:0000256" key="2">
    <source>
        <dbReference type="ARBA" id="ARBA00022485"/>
    </source>
</evidence>
<feature type="domain" description="4Fe-4S ferredoxin-type" evidence="7">
    <location>
        <begin position="13"/>
        <end position="42"/>
    </location>
</feature>
<dbReference type="PROSITE" id="PS00198">
    <property type="entry name" value="4FE4S_FER_1"/>
    <property type="match status" value="1"/>
</dbReference>
<organism evidence="8 9">
    <name type="scientific">Pyrococcus horikoshii (strain ATCC 700860 / DSM 12428 / JCM 9974 / NBRC 100139 / OT-3)</name>
    <dbReference type="NCBI Taxonomy" id="70601"/>
    <lineage>
        <taxon>Archaea</taxon>
        <taxon>Methanobacteriati</taxon>
        <taxon>Methanobacteriota</taxon>
        <taxon>Thermococci</taxon>
        <taxon>Thermococcales</taxon>
        <taxon>Thermococcaceae</taxon>
        <taxon>Pyrococcus</taxon>
    </lineage>
</organism>
<dbReference type="AlphaFoldDB" id="O58640"/>